<name>A0ABY4GVW2_9BACI</name>
<dbReference type="RefSeq" id="WP_244751804.1">
    <property type="nucleotide sequence ID" value="NZ_CP095074.1"/>
</dbReference>
<dbReference type="SUPFAM" id="SSF55729">
    <property type="entry name" value="Acyl-CoA N-acyltransferases (Nat)"/>
    <property type="match status" value="1"/>
</dbReference>
<organism evidence="2 3">
    <name type="scientific">Halobacillus shinanisalinarum</name>
    <dbReference type="NCBI Taxonomy" id="2932258"/>
    <lineage>
        <taxon>Bacteria</taxon>
        <taxon>Bacillati</taxon>
        <taxon>Bacillota</taxon>
        <taxon>Bacilli</taxon>
        <taxon>Bacillales</taxon>
        <taxon>Bacillaceae</taxon>
        <taxon>Halobacillus</taxon>
    </lineage>
</organism>
<dbReference type="PROSITE" id="PS51186">
    <property type="entry name" value="GNAT"/>
    <property type="match status" value="1"/>
</dbReference>
<reference evidence="2 3" key="1">
    <citation type="submission" date="2022-04" db="EMBL/GenBank/DDBJ databases">
        <title>Halobacillus sp. isolated from saltern.</title>
        <authorList>
            <person name="Won M."/>
            <person name="Lee C.-M."/>
            <person name="Woen H.-Y."/>
            <person name="Kwon S.-W."/>
        </authorList>
    </citation>
    <scope>NUCLEOTIDE SEQUENCE [LARGE SCALE GENOMIC DNA]</scope>
    <source>
        <strain evidence="2 3">SSTM10-2</strain>
    </source>
</reference>
<dbReference type="EMBL" id="CP095074">
    <property type="protein sequence ID" value="UOQ92194.1"/>
    <property type="molecule type" value="Genomic_DNA"/>
</dbReference>
<dbReference type="InterPro" id="IPR000182">
    <property type="entry name" value="GNAT_dom"/>
</dbReference>
<accession>A0ABY4GVW2</accession>
<dbReference type="Pfam" id="PF00583">
    <property type="entry name" value="Acetyltransf_1"/>
    <property type="match status" value="1"/>
</dbReference>
<evidence type="ECO:0000259" key="1">
    <source>
        <dbReference type="PROSITE" id="PS51186"/>
    </source>
</evidence>
<sequence>MKLIINNMNKNLATHILNWKYERPYDFYNNEVNGEEIKERLDGSYYALSDEQGEVIGFFCFGATAQIPIGNQYGVYNENFVDMGLGMNPDYVGKGHGYDFCSFIINYIRENYEGTSIRLSVATFNKRAIHLYEELGFVKKGKFTTDFADFITMIKEV</sequence>
<dbReference type="InterPro" id="IPR016181">
    <property type="entry name" value="Acyl_CoA_acyltransferase"/>
</dbReference>
<protein>
    <submittedName>
        <fullName evidence="2">GNAT family N-acetyltransferase</fullName>
    </submittedName>
</protein>
<dbReference type="Gene3D" id="3.40.630.30">
    <property type="match status" value="1"/>
</dbReference>
<evidence type="ECO:0000313" key="3">
    <source>
        <dbReference type="Proteomes" id="UP000831880"/>
    </source>
</evidence>
<keyword evidence="3" id="KW-1185">Reference proteome</keyword>
<gene>
    <name evidence="2" type="ORF">MUO14_17120</name>
</gene>
<evidence type="ECO:0000313" key="2">
    <source>
        <dbReference type="EMBL" id="UOQ92194.1"/>
    </source>
</evidence>
<proteinExistence type="predicted"/>
<feature type="domain" description="N-acetyltransferase" evidence="1">
    <location>
        <begin position="3"/>
        <end position="157"/>
    </location>
</feature>
<dbReference type="Proteomes" id="UP000831880">
    <property type="component" value="Chromosome"/>
</dbReference>